<dbReference type="GO" id="GO:0046872">
    <property type="term" value="F:metal ion binding"/>
    <property type="evidence" value="ECO:0007669"/>
    <property type="project" value="UniProtKB-KW"/>
</dbReference>
<dbReference type="Pfam" id="PF03492">
    <property type="entry name" value="Methyltransf_7"/>
    <property type="match status" value="1"/>
</dbReference>
<keyword evidence="1" id="KW-0479">Metal-binding</keyword>
<name>A0A8D7BBJ5_MUSAM</name>
<proteinExistence type="predicted"/>
<dbReference type="GO" id="GO:0008168">
    <property type="term" value="F:methyltransferase activity"/>
    <property type="evidence" value="ECO:0007669"/>
    <property type="project" value="InterPro"/>
</dbReference>
<evidence type="ECO:0000256" key="2">
    <source>
        <dbReference type="ARBA" id="ARBA00022842"/>
    </source>
</evidence>
<keyword evidence="2" id="KW-0460">Magnesium</keyword>
<evidence type="ECO:0000256" key="1">
    <source>
        <dbReference type="ARBA" id="ARBA00022723"/>
    </source>
</evidence>
<protein>
    <submittedName>
        <fullName evidence="3">(wild Malaysian banana) hypothetical protein</fullName>
    </submittedName>
</protein>
<dbReference type="InterPro" id="IPR029063">
    <property type="entry name" value="SAM-dependent_MTases_sf"/>
</dbReference>
<dbReference type="SUPFAM" id="SSF53335">
    <property type="entry name" value="S-adenosyl-L-methionine-dependent methyltransferases"/>
    <property type="match status" value="1"/>
</dbReference>
<organism evidence="3">
    <name type="scientific">Musa acuminata subsp. malaccensis</name>
    <name type="common">Wild banana</name>
    <name type="synonym">Musa malaccensis</name>
    <dbReference type="NCBI Taxonomy" id="214687"/>
    <lineage>
        <taxon>Eukaryota</taxon>
        <taxon>Viridiplantae</taxon>
        <taxon>Streptophyta</taxon>
        <taxon>Embryophyta</taxon>
        <taxon>Tracheophyta</taxon>
        <taxon>Spermatophyta</taxon>
        <taxon>Magnoliopsida</taxon>
        <taxon>Liliopsida</taxon>
        <taxon>Zingiberales</taxon>
        <taxon>Musaceae</taxon>
        <taxon>Musa</taxon>
    </lineage>
</organism>
<dbReference type="Gene3D" id="1.10.1200.270">
    <property type="entry name" value="Methyltransferase, alpha-helical capping domain"/>
    <property type="match status" value="1"/>
</dbReference>
<dbReference type="InterPro" id="IPR042086">
    <property type="entry name" value="MeTrfase_capping"/>
</dbReference>
<sequence>MELQKAFCMNGGSGDLSYARNCTIQSVIVSSTKAVRVDAVVEFYSTFFPENLIIAELGCSSGPNALFSAFDMMEAVEQRCLQLRRSPPEFHLLLNDLPANDFNTIFRSLPEFYQQRRRMESSGCGQFFVSGVPGSFYGRLFPSRTLHFVHSSSSLHWLSQVVPLELQDKSNAPMNKGKIYLSKTSPNCVAEAYLMQFRKDFSLFLKCRAKEIVAGGHMVLTLMGRTRGSEPSWPEYSYMWELLGEALMDMASQGIIEEEKVDSFNAPYFSPSLEEVKQEIEREGSFSIRTLDLFEASWDAAHGSRQTKQEAAALGEITHAKRMAKGVRAVLESMLESHFGEGIMEELFSRYTSLLEGYYSRNKPQVTNIVIALTRKLEEENILRASVF</sequence>
<reference evidence="3" key="1">
    <citation type="submission" date="2021-03" db="EMBL/GenBank/DDBJ databases">
        <authorList>
            <consortium name="Genoscope - CEA"/>
            <person name="William W."/>
        </authorList>
    </citation>
    <scope>NUCLEOTIDE SEQUENCE</scope>
    <source>
        <strain evidence="3">Doubled-haploid Pahang</strain>
    </source>
</reference>
<gene>
    <name evidence="3" type="ORF">GSMUA_12770.1</name>
</gene>
<dbReference type="PANTHER" id="PTHR31009">
    <property type="entry name" value="S-ADENOSYL-L-METHIONINE:CARBOXYL METHYLTRANSFERASE FAMILY PROTEIN"/>
    <property type="match status" value="1"/>
</dbReference>
<dbReference type="InterPro" id="IPR005299">
    <property type="entry name" value="MeTrfase_7"/>
</dbReference>
<accession>A0A8D7BBJ5</accession>
<dbReference type="AlphaFoldDB" id="A0A8D7BBJ5"/>
<dbReference type="EMBL" id="HG996475">
    <property type="protein sequence ID" value="CAG1864351.1"/>
    <property type="molecule type" value="Genomic_DNA"/>
</dbReference>
<evidence type="ECO:0000313" key="3">
    <source>
        <dbReference type="EMBL" id="CAG1864351.1"/>
    </source>
</evidence>
<dbReference type="Gene3D" id="3.40.50.150">
    <property type="entry name" value="Vaccinia Virus protein VP39"/>
    <property type="match status" value="1"/>
</dbReference>